<reference evidence="2 3" key="1">
    <citation type="submission" date="2016-05" db="EMBL/GenBank/DDBJ databases">
        <authorList>
            <person name="Lavstsen T."/>
            <person name="Jespersen J.S."/>
        </authorList>
    </citation>
    <scope>NUCLEOTIDE SEQUENCE [LARGE SCALE GENOMIC DNA]</scope>
    <source>
        <strain evidence="2 3">YLB-01</strain>
    </source>
</reference>
<dbReference type="Gene3D" id="2.30.40.10">
    <property type="entry name" value="Urease, subunit C, domain 1"/>
    <property type="match status" value="1"/>
</dbReference>
<accession>A0A1B9NGF1</accession>
<dbReference type="Pfam" id="PF07969">
    <property type="entry name" value="Amidohydro_3"/>
    <property type="match status" value="1"/>
</dbReference>
<evidence type="ECO:0000259" key="1">
    <source>
        <dbReference type="Pfam" id="PF07969"/>
    </source>
</evidence>
<dbReference type="GO" id="GO:0016810">
    <property type="term" value="F:hydrolase activity, acting on carbon-nitrogen (but not peptide) bonds"/>
    <property type="evidence" value="ECO:0007669"/>
    <property type="project" value="InterPro"/>
</dbReference>
<comment type="caution">
    <text evidence="2">The sequence shown here is derived from an EMBL/GenBank/DDBJ whole genome shotgun (WGS) entry which is preliminary data.</text>
</comment>
<dbReference type="PANTHER" id="PTHR22642:SF2">
    <property type="entry name" value="PROTEIN LONG AFTER FAR-RED 3"/>
    <property type="match status" value="1"/>
</dbReference>
<gene>
    <name evidence="2" type="ORF">A7J15_01015</name>
</gene>
<dbReference type="InterPro" id="IPR032466">
    <property type="entry name" value="Metal_Hydrolase"/>
</dbReference>
<dbReference type="Proteomes" id="UP000093355">
    <property type="component" value="Unassembled WGS sequence"/>
</dbReference>
<dbReference type="Gene3D" id="3.20.20.140">
    <property type="entry name" value="Metal-dependent hydrolases"/>
    <property type="match status" value="1"/>
</dbReference>
<dbReference type="Gene3D" id="3.10.310.70">
    <property type="match status" value="1"/>
</dbReference>
<proteinExistence type="predicted"/>
<protein>
    <submittedName>
        <fullName evidence="2">Metal-dependent hydrolase</fullName>
    </submittedName>
</protein>
<keyword evidence="3" id="KW-1185">Reference proteome</keyword>
<dbReference type="STRING" id="904291.A7J15_01015"/>
<dbReference type="SUPFAM" id="SSF51338">
    <property type="entry name" value="Composite domain of metallo-dependent hydrolases"/>
    <property type="match status" value="1"/>
</dbReference>
<evidence type="ECO:0000313" key="3">
    <source>
        <dbReference type="Proteomes" id="UP000093355"/>
    </source>
</evidence>
<dbReference type="AlphaFoldDB" id="A0A1B9NGF1"/>
<name>A0A1B9NGF1_9MICO</name>
<dbReference type="SUPFAM" id="SSF51556">
    <property type="entry name" value="Metallo-dependent hydrolases"/>
    <property type="match status" value="1"/>
</dbReference>
<dbReference type="InterPro" id="IPR013108">
    <property type="entry name" value="Amidohydro_3"/>
</dbReference>
<dbReference type="EMBL" id="LXMD01000012">
    <property type="protein sequence ID" value="OCG75668.1"/>
    <property type="molecule type" value="Genomic_DNA"/>
</dbReference>
<dbReference type="InterPro" id="IPR011059">
    <property type="entry name" value="Metal-dep_hydrolase_composite"/>
</dbReference>
<dbReference type="PANTHER" id="PTHR22642">
    <property type="entry name" value="IMIDAZOLONEPROPIONASE"/>
    <property type="match status" value="1"/>
</dbReference>
<evidence type="ECO:0000313" key="2">
    <source>
        <dbReference type="EMBL" id="OCG75668.1"/>
    </source>
</evidence>
<feature type="domain" description="Amidohydrolase 3" evidence="1">
    <location>
        <begin position="62"/>
        <end position="503"/>
    </location>
</feature>
<keyword evidence="2" id="KW-0378">Hydrolase</keyword>
<organism evidence="2 3">
    <name type="scientific">Microbacterium sediminis</name>
    <dbReference type="NCBI Taxonomy" id="904291"/>
    <lineage>
        <taxon>Bacteria</taxon>
        <taxon>Bacillati</taxon>
        <taxon>Actinomycetota</taxon>
        <taxon>Actinomycetes</taxon>
        <taxon>Micrococcales</taxon>
        <taxon>Microbacteriaceae</taxon>
        <taxon>Microbacterium</taxon>
    </lineage>
</organism>
<sequence length="506" mass="53641">MRSEMERGSVVDVIANVRIAGEGRELMPLALVEPAALYDVFLREGRILDIAPAGNAVRRGAVLDAEGAWLVPGLWDHHVHLLQWALAQSRASVEHAASPTEAAALAAAQPASDDGRRVLQRWRDGLWSEAASRAALDAATGDVPTYLLAADSHAVWMNAAAFRREGLEPTASGILREDDAFRMISVVNQVSDATADRAVRAAADAAAARGVVGVWDLEFGWELPAWRRRAAAGWDALRVYTDVYPDRLETAIGEGLETGAPLAGSDLIRVGMLKVLADGSLGTRTAWTTDPYDGHPHHHGGHNVAPERMVELVVRAAAAGIATTIHAIGDRTNAAALDAFARAGVPGRIEHAQLVAAADVQRFAHLGVSASVQPQHALDDRELTDRYWGAHRATPYPLRSFRDAGVDILLGSDAPVAPLDPWGAMAAAVFRTDDDRAPWHPEQALDARTALAASTAGGSGDPQTIEPGAPADLAVVAHDPLAADREALRAMPVHATLLGGRLTHLA</sequence>